<dbReference type="InterPro" id="IPR021352">
    <property type="entry name" value="DUF2971"/>
</dbReference>
<accession>A0A9X1H856</accession>
<organism evidence="1 2">
    <name type="scientific">Flavobacterium potami</name>
    <dbReference type="NCBI Taxonomy" id="2872310"/>
    <lineage>
        <taxon>Bacteria</taxon>
        <taxon>Pseudomonadati</taxon>
        <taxon>Bacteroidota</taxon>
        <taxon>Flavobacteriia</taxon>
        <taxon>Flavobacteriales</taxon>
        <taxon>Flavobacteriaceae</taxon>
        <taxon>Flavobacterium</taxon>
    </lineage>
</organism>
<reference evidence="1 2" key="1">
    <citation type="journal article" date="2023" name="Antonie Van Leeuwenhoek">
        <title>Flavobacterium potami sp. nov., a multi-metal resistance genes harbouring bacterium isolated from shallow river silt.</title>
        <authorList>
            <person name="Li S."/>
            <person name="Mao S."/>
            <person name="Mu W."/>
            <person name="Guo B."/>
            <person name="Li C."/>
            <person name="Zhu Q."/>
            <person name="Hou X."/>
            <person name="Zhao Y."/>
            <person name="Wei S."/>
            <person name="Liu H."/>
            <person name="Liu A."/>
        </authorList>
    </citation>
    <scope>NUCLEOTIDE SEQUENCE [LARGE SCALE GENOMIC DNA]</scope>
    <source>
        <strain evidence="1 2">17A</strain>
    </source>
</reference>
<evidence type="ECO:0000313" key="2">
    <source>
        <dbReference type="Proteomes" id="UP001139366"/>
    </source>
</evidence>
<dbReference type="Pfam" id="PF11185">
    <property type="entry name" value="DUF2971"/>
    <property type="match status" value="1"/>
</dbReference>
<comment type="caution">
    <text evidence="1">The sequence shown here is derived from an EMBL/GenBank/DDBJ whole genome shotgun (WGS) entry which is preliminary data.</text>
</comment>
<dbReference type="AlphaFoldDB" id="A0A9X1H856"/>
<protein>
    <submittedName>
        <fullName evidence="1">DUF2971 domain-containing protein</fullName>
    </submittedName>
</protein>
<dbReference type="Proteomes" id="UP001139366">
    <property type="component" value="Unassembled WGS sequence"/>
</dbReference>
<sequence>MSPIEAEAFLNKTIIPFIEQQGYKVLKDRKIYSITFSHNGKQITDTVDTVSSTNGEVIFAILETDSMFLVCTPKRGITGGEPMLTGKHSVTEIIPFDNLKPNSFKYGEWLYKLENGNHEVESPKETPKSVFKYYANNTNGKNAVTNQYLFCSHPYHLNDSMDSSNLLWDFSKLSEPLFLKFYNQYNFNNHFEVNYEEEKKNGFIQIKQLFYDMITNGSGIISLTTEPLHTLMWSHYATEKGFMIELDWETIKDELPALNENINNYAFFPIQYVENLESIDFFLSNCNSPDVPFLYSIGVKRQDWNYENEWRLVTYANGYGVPDSLLSPLPDIPSSQERKVFYPLGAIKSITLGKQFFNGLNVEQHIAPLTFKMKDSEDLKFVNFLIEKLGDKIFLCGEYEEAKAFKRSSERISLTKINDKTILIERHNEGFHS</sequence>
<keyword evidence="2" id="KW-1185">Reference proteome</keyword>
<proteinExistence type="predicted"/>
<gene>
    <name evidence="1" type="ORF">K6T82_03860</name>
</gene>
<dbReference type="EMBL" id="JAINUY010000001">
    <property type="protein sequence ID" value="MBZ4033886.1"/>
    <property type="molecule type" value="Genomic_DNA"/>
</dbReference>
<evidence type="ECO:0000313" key="1">
    <source>
        <dbReference type="EMBL" id="MBZ4033886.1"/>
    </source>
</evidence>
<name>A0A9X1H856_9FLAO</name>